<feature type="region of interest" description="Disordered" evidence="2">
    <location>
        <begin position="542"/>
        <end position="562"/>
    </location>
</feature>
<dbReference type="PANTHER" id="PTHR31987:SF11">
    <property type="entry name" value="DUF2433 DOMAIN-CONTAINING PROTEIN"/>
    <property type="match status" value="1"/>
</dbReference>
<feature type="compositionally biased region" description="Basic and acidic residues" evidence="2">
    <location>
        <begin position="587"/>
        <end position="607"/>
    </location>
</feature>
<feature type="region of interest" description="Disordered" evidence="2">
    <location>
        <begin position="692"/>
        <end position="726"/>
    </location>
</feature>
<dbReference type="Proteomes" id="UP000789572">
    <property type="component" value="Unassembled WGS sequence"/>
</dbReference>
<feature type="region of interest" description="Disordered" evidence="2">
    <location>
        <begin position="579"/>
        <end position="623"/>
    </location>
</feature>
<gene>
    <name evidence="4" type="ORF">POCULU_LOCUS462</name>
</gene>
<feature type="compositionally biased region" description="Polar residues" evidence="2">
    <location>
        <begin position="425"/>
        <end position="436"/>
    </location>
</feature>
<dbReference type="SMART" id="SM00360">
    <property type="entry name" value="RRM"/>
    <property type="match status" value="1"/>
</dbReference>
<dbReference type="PANTHER" id="PTHR31987">
    <property type="entry name" value="GLUTAMINASE A-RELATED"/>
    <property type="match status" value="1"/>
</dbReference>
<evidence type="ECO:0000259" key="3">
    <source>
        <dbReference type="PROSITE" id="PS50102"/>
    </source>
</evidence>
<dbReference type="SUPFAM" id="SSF56300">
    <property type="entry name" value="Metallo-dependent phosphatases"/>
    <property type="match status" value="1"/>
</dbReference>
<dbReference type="InterPro" id="IPR052743">
    <property type="entry name" value="Glutaminase_GtaA"/>
</dbReference>
<dbReference type="InterPro" id="IPR018829">
    <property type="entry name" value="DUF2433"/>
</dbReference>
<dbReference type="InterPro" id="IPR000504">
    <property type="entry name" value="RRM_dom"/>
</dbReference>
<dbReference type="InterPro" id="IPR029052">
    <property type="entry name" value="Metallo-depent_PP-like"/>
</dbReference>
<dbReference type="InterPro" id="IPR035979">
    <property type="entry name" value="RBD_domain_sf"/>
</dbReference>
<dbReference type="PROSITE" id="PS50102">
    <property type="entry name" value="RRM"/>
    <property type="match status" value="1"/>
</dbReference>
<comment type="caution">
    <text evidence="4">The sequence shown here is derived from an EMBL/GenBank/DDBJ whole genome shotgun (WGS) entry which is preliminary data.</text>
</comment>
<name>A0A9N8YVS8_9GLOM</name>
<evidence type="ECO:0000256" key="1">
    <source>
        <dbReference type="PROSITE-ProRule" id="PRU00176"/>
    </source>
</evidence>
<evidence type="ECO:0000313" key="5">
    <source>
        <dbReference type="Proteomes" id="UP000789572"/>
    </source>
</evidence>
<feature type="compositionally biased region" description="Low complexity" evidence="2">
    <location>
        <begin position="702"/>
        <end position="711"/>
    </location>
</feature>
<dbReference type="SUPFAM" id="SSF54928">
    <property type="entry name" value="RNA-binding domain, RBD"/>
    <property type="match status" value="1"/>
</dbReference>
<dbReference type="EMBL" id="CAJVPJ010000024">
    <property type="protein sequence ID" value="CAG8459077.1"/>
    <property type="molecule type" value="Genomic_DNA"/>
</dbReference>
<protein>
    <submittedName>
        <fullName evidence="4">4891_t:CDS:1</fullName>
    </submittedName>
</protein>
<reference evidence="4" key="1">
    <citation type="submission" date="2021-06" db="EMBL/GenBank/DDBJ databases">
        <authorList>
            <person name="Kallberg Y."/>
            <person name="Tangrot J."/>
            <person name="Rosling A."/>
        </authorList>
    </citation>
    <scope>NUCLEOTIDE SEQUENCE</scope>
    <source>
        <strain evidence="4">IA702</strain>
    </source>
</reference>
<feature type="region of interest" description="Disordered" evidence="2">
    <location>
        <begin position="425"/>
        <end position="516"/>
    </location>
</feature>
<proteinExistence type="predicted"/>
<keyword evidence="1" id="KW-0694">RNA-binding</keyword>
<dbReference type="Pfam" id="PF00076">
    <property type="entry name" value="RRM_1"/>
    <property type="match status" value="1"/>
</dbReference>
<accession>A0A9N8YVS8</accession>
<dbReference type="OrthoDB" id="3918848at2759"/>
<keyword evidence="5" id="KW-1185">Reference proteome</keyword>
<evidence type="ECO:0000313" key="4">
    <source>
        <dbReference type="EMBL" id="CAG8459077.1"/>
    </source>
</evidence>
<feature type="region of interest" description="Disordered" evidence="2">
    <location>
        <begin position="1"/>
        <end position="45"/>
    </location>
</feature>
<dbReference type="Pfam" id="PF10360">
    <property type="entry name" value="DUF2433"/>
    <property type="match status" value="1"/>
</dbReference>
<dbReference type="CDD" id="cd00590">
    <property type="entry name" value="RRM_SF"/>
    <property type="match status" value="1"/>
</dbReference>
<organism evidence="4 5">
    <name type="scientific">Paraglomus occultum</name>
    <dbReference type="NCBI Taxonomy" id="144539"/>
    <lineage>
        <taxon>Eukaryota</taxon>
        <taxon>Fungi</taxon>
        <taxon>Fungi incertae sedis</taxon>
        <taxon>Mucoromycota</taxon>
        <taxon>Glomeromycotina</taxon>
        <taxon>Glomeromycetes</taxon>
        <taxon>Paraglomerales</taxon>
        <taxon>Paraglomeraceae</taxon>
        <taxon>Paraglomus</taxon>
    </lineage>
</organism>
<dbReference type="Gene3D" id="3.30.70.330">
    <property type="match status" value="1"/>
</dbReference>
<feature type="domain" description="RRM" evidence="3">
    <location>
        <begin position="628"/>
        <end position="705"/>
    </location>
</feature>
<dbReference type="GO" id="GO:0003723">
    <property type="term" value="F:RNA binding"/>
    <property type="evidence" value="ECO:0007669"/>
    <property type="project" value="UniProtKB-UniRule"/>
</dbReference>
<sequence length="726" mass="80266">MSPPPQDYMYDQPASTTSASQPRPPTYNGYDQSATNHTNVRPANGISVNTTNLPLSTPKILNTISHEWGKILCVADVRGNISQFNVLAEQTGATAIIHSGDFYFYETSSLERISDRTLRHIILYSTLIQAPLRAQLANSTDEEVRRQIRESEEPLLSEFPKFLDGSCQLNVPVYTVWGACEDVRVLEKFRMKEYEIRNLFILDESTSYLIDVGNVNLRLYGLGGAVVPHKLFDNGEGIGTIAGGAGTMWTTILQIGELVDTAQRNYDPTETRVLVTHASPGRYGLLTQLAISLRADFTISAGLHFRYGISYNEFSVQSDQESFRTKLENSKRTFFETYQTIKSQVEAKIDASQKNLLDNALGVINRVPTADRDKEEPAFKNMWNFNLSDAAFGYVLLEVNNGRISAETKAQGFNFTYRRTNGQIGANSRTHATPQTPSSPNPSSPVLTRQAHWQRNTASPGLRPQHSANRDPSPLRSSSPLTMGSGGASATGAGSNARNTNTSDNVDRGDVTDYTTNSTSVGIATWTESSVDVGQQRTIVESSSQSYPLGEYKPGDSAPYDVTHQTWADQTTNELAREDGYGSMMKGNDDRDTDGQGQHDEDDRTESGRSSSYGNREGQGNRYENRGCTVYVAKIAPETTEEELREFFGGDAAGVEKITFADMNNPRRKDSAYVDFVDKESYERALQLDGQSLGGNELTVNPKRYYPNNRNGYGGGRRPGGHRKKD</sequence>
<dbReference type="AlphaFoldDB" id="A0A9N8YVS8"/>
<evidence type="ECO:0000256" key="2">
    <source>
        <dbReference type="SAM" id="MobiDB-lite"/>
    </source>
</evidence>
<feature type="compositionally biased region" description="Polar residues" evidence="2">
    <location>
        <begin position="29"/>
        <end position="45"/>
    </location>
</feature>
<feature type="compositionally biased region" description="Low complexity" evidence="2">
    <location>
        <begin position="472"/>
        <end position="481"/>
    </location>
</feature>
<dbReference type="InterPro" id="IPR012677">
    <property type="entry name" value="Nucleotide-bd_a/b_plait_sf"/>
</dbReference>